<keyword evidence="1" id="KW-0175">Coiled coil</keyword>
<feature type="coiled-coil region" evidence="1">
    <location>
        <begin position="110"/>
        <end position="152"/>
    </location>
</feature>
<evidence type="ECO:0000313" key="2">
    <source>
        <dbReference type="EMBL" id="RHW68949.1"/>
    </source>
</evidence>
<evidence type="ECO:0000256" key="1">
    <source>
        <dbReference type="SAM" id="Coils"/>
    </source>
</evidence>
<dbReference type="Proteomes" id="UP000266743">
    <property type="component" value="Chromosome 10"/>
</dbReference>
<dbReference type="EMBL" id="QSBY01000010">
    <property type="protein sequence ID" value="RHW68949.1"/>
    <property type="molecule type" value="Genomic_DNA"/>
</dbReference>
<gene>
    <name evidence="2" type="ORF">DPX39_100055600</name>
</gene>
<organism evidence="2">
    <name type="scientific">Trypanosoma brucei equiperdum</name>
    <dbReference type="NCBI Taxonomy" id="630700"/>
    <lineage>
        <taxon>Eukaryota</taxon>
        <taxon>Discoba</taxon>
        <taxon>Euglenozoa</taxon>
        <taxon>Kinetoplastea</taxon>
        <taxon>Metakinetoplastina</taxon>
        <taxon>Trypanosomatida</taxon>
        <taxon>Trypanosomatidae</taxon>
        <taxon>Trypanosoma</taxon>
    </lineage>
</organism>
<reference evidence="2" key="1">
    <citation type="submission" date="2018-09" db="EMBL/GenBank/DDBJ databases">
        <title>whole genome sequence of T. equiperdum IVM-t1 strain.</title>
        <authorList>
            <person name="Suganuma K."/>
        </authorList>
    </citation>
    <scope>NUCLEOTIDE SEQUENCE [LARGE SCALE GENOMIC DNA]</scope>
    <source>
        <strain evidence="2">IVM-t1</strain>
    </source>
</reference>
<accession>A0A3L6KX94</accession>
<protein>
    <submittedName>
        <fullName evidence="2">Uncharacterized protein</fullName>
    </submittedName>
</protein>
<name>A0A3L6KX94_9TRYP</name>
<sequence length="245" mass="28674">MTALSNEEMYVAKAAVEENKRLYKLLNGLSKRDEIAEEGAVANSNYGIFSLQRRNEVLKNDINELENQLDDCDVGYTDTVLEYNRLKERRGHLRNETQSLRNILSHQFPKVREAERLEMERKKIKETSEEKNVEAKDEAKRLKEMKEKEMSQVSVLLRKETHLQEKLDKMILPLDTTDRQAIRSAISAADRTIQRLKVEINKYQSFRQPHQSTRADDADCGLAKLREEYYALREKLDMLHQDASM</sequence>
<dbReference type="AlphaFoldDB" id="A0A3L6KX94"/>
<proteinExistence type="predicted"/>
<comment type="caution">
    <text evidence="2">The sequence shown here is derived from an EMBL/GenBank/DDBJ whole genome shotgun (WGS) entry which is preliminary data.</text>
</comment>
<feature type="coiled-coil region" evidence="1">
    <location>
        <begin position="48"/>
        <end position="75"/>
    </location>
</feature>